<feature type="binding site" evidence="6">
    <location>
        <position position="151"/>
    </location>
    <ligand>
        <name>substrate</name>
    </ligand>
</feature>
<evidence type="ECO:0000256" key="2">
    <source>
        <dbReference type="ARBA" id="ARBA00022605"/>
    </source>
</evidence>
<dbReference type="InterPro" id="IPR000845">
    <property type="entry name" value="Nucleoside_phosphorylase_d"/>
</dbReference>
<sequence length="233" mass="25451">MIGIIGAMAQEVAILKEQLQNRQLIEHYEHQFYTGQLGEQEVVVVQSGIGKVNAAIVVPLLKMLFEVDYIINTGSAGALDSALSIGDVVIAHSLVYHDVDVTSFGYKYGQMAGMPEAYYPDSQLQSLAKEASHHIGIEPYVGMIVSGDQFVAGAEERQAILEKLPFARACEMESTAIAQACYRFDIPFIIIRAISDQADGQAHLSFDEFLEVASQSSATLVMYLVEQIGTLTK</sequence>
<dbReference type="CDD" id="cd09008">
    <property type="entry name" value="MTAN"/>
    <property type="match status" value="1"/>
</dbReference>
<dbReference type="RefSeq" id="WP_006701076.1">
    <property type="nucleotide sequence ID" value="NZ_PKHE01000012.1"/>
</dbReference>
<dbReference type="GO" id="GO:0009164">
    <property type="term" value="P:nucleoside catabolic process"/>
    <property type="evidence" value="ECO:0007669"/>
    <property type="project" value="InterPro"/>
</dbReference>
<dbReference type="InterPro" id="IPR035994">
    <property type="entry name" value="Nucleoside_phosphorylase_sf"/>
</dbReference>
<dbReference type="NCBIfam" id="TIGR01704">
    <property type="entry name" value="MTA_SAH-Nsdase"/>
    <property type="match status" value="1"/>
</dbReference>
<dbReference type="AlphaFoldDB" id="A0A2I1JYY5"/>
<gene>
    <name evidence="6" type="primary">mtnN</name>
    <name evidence="8" type="ORF">CYJ57_05115</name>
</gene>
<evidence type="ECO:0000256" key="5">
    <source>
        <dbReference type="ARBA" id="ARBA00050313"/>
    </source>
</evidence>
<comment type="function">
    <text evidence="6">Catalyzes the irreversible cleavage of the glycosidic bond in both 5'-methylthioadenosine (MTA) and S-adenosylhomocysteine (SAH/AdoHcy) to adenine and the corresponding thioribose, 5'-methylthioribose and S-ribosylhomocysteine, respectively. Also cleaves 5'-deoxyadenosine, a toxic by-product of radical S-adenosylmethionine (SAM) enzymes, into 5-deoxyribose and adenine.</text>
</comment>
<dbReference type="Gene3D" id="3.40.50.1580">
    <property type="entry name" value="Nucleoside phosphorylase domain"/>
    <property type="match status" value="1"/>
</dbReference>
<dbReference type="EC" id="3.2.2.9" evidence="6"/>
<evidence type="ECO:0000313" key="8">
    <source>
        <dbReference type="EMBL" id="PKY88600.1"/>
    </source>
</evidence>
<dbReference type="PANTHER" id="PTHR46832:SF1">
    <property type="entry name" value="5'-METHYLTHIOADENOSINE_S-ADENOSYLHOMOCYSTEINE NUCLEOSIDASE"/>
    <property type="match status" value="1"/>
</dbReference>
<dbReference type="GO" id="GO:0008782">
    <property type="term" value="F:adenosylhomocysteine nucleosidase activity"/>
    <property type="evidence" value="ECO:0007669"/>
    <property type="project" value="UniProtKB-UniRule"/>
</dbReference>
<evidence type="ECO:0000313" key="9">
    <source>
        <dbReference type="Proteomes" id="UP000234384"/>
    </source>
</evidence>
<feature type="domain" description="Nucleoside phosphorylase" evidence="7">
    <location>
        <begin position="2"/>
        <end position="224"/>
    </location>
</feature>
<dbReference type="GO" id="GO:0008930">
    <property type="term" value="F:methylthioadenosine nucleosidase activity"/>
    <property type="evidence" value="ECO:0007669"/>
    <property type="project" value="UniProtKB-UniRule"/>
</dbReference>
<dbReference type="GO" id="GO:0005829">
    <property type="term" value="C:cytosol"/>
    <property type="evidence" value="ECO:0007669"/>
    <property type="project" value="TreeGrafter"/>
</dbReference>
<proteinExistence type="inferred from homology"/>
<dbReference type="HAMAP" id="MF_01684">
    <property type="entry name" value="Salvage_MtnN"/>
    <property type="match status" value="1"/>
</dbReference>
<name>A0A2I1JYY5_9LACT</name>
<accession>A0A2I1JYY5</accession>
<dbReference type="GO" id="GO:0019509">
    <property type="term" value="P:L-methionine salvage from methylthioadenosine"/>
    <property type="evidence" value="ECO:0007669"/>
    <property type="project" value="UniProtKB-UniRule"/>
</dbReference>
<comment type="catalytic activity">
    <reaction evidence="5">
        <text>5'-deoxyadenosine + H2O = 5-deoxy-D-ribose + adenine</text>
        <dbReference type="Rhea" id="RHEA:29859"/>
        <dbReference type="ChEBI" id="CHEBI:15377"/>
        <dbReference type="ChEBI" id="CHEBI:16708"/>
        <dbReference type="ChEBI" id="CHEBI:17319"/>
        <dbReference type="ChEBI" id="CHEBI:149540"/>
        <dbReference type="EC" id="3.2.2.9"/>
    </reaction>
    <physiologicalReaction direction="left-to-right" evidence="5">
        <dbReference type="Rhea" id="RHEA:29860"/>
    </physiologicalReaction>
</comment>
<comment type="catalytic activity">
    <reaction evidence="6">
        <text>S-adenosyl-L-homocysteine + H2O = S-(5-deoxy-D-ribos-5-yl)-L-homocysteine + adenine</text>
        <dbReference type="Rhea" id="RHEA:17805"/>
        <dbReference type="ChEBI" id="CHEBI:15377"/>
        <dbReference type="ChEBI" id="CHEBI:16708"/>
        <dbReference type="ChEBI" id="CHEBI:57856"/>
        <dbReference type="ChEBI" id="CHEBI:58195"/>
        <dbReference type="EC" id="3.2.2.9"/>
    </reaction>
</comment>
<evidence type="ECO:0000256" key="3">
    <source>
        <dbReference type="ARBA" id="ARBA00022801"/>
    </source>
</evidence>
<feature type="binding site" evidence="6">
    <location>
        <position position="77"/>
    </location>
    <ligand>
        <name>substrate</name>
    </ligand>
</feature>
<dbReference type="FunFam" id="3.40.50.1580:FF:000001">
    <property type="entry name" value="MTA/SAH nucleosidase family protein"/>
    <property type="match status" value="1"/>
</dbReference>
<evidence type="ECO:0000256" key="4">
    <source>
        <dbReference type="ARBA" id="ARBA00023167"/>
    </source>
</evidence>
<keyword evidence="2 6" id="KW-0028">Amino-acid biosynthesis</keyword>
<dbReference type="NCBIfam" id="NF004079">
    <property type="entry name" value="PRK05584.1"/>
    <property type="match status" value="1"/>
</dbReference>
<dbReference type="Proteomes" id="UP000234384">
    <property type="component" value="Unassembled WGS sequence"/>
</dbReference>
<keyword evidence="8" id="KW-0326">Glycosidase</keyword>
<feature type="active site" description="Proton acceptor" evidence="6">
    <location>
        <position position="11"/>
    </location>
</feature>
<dbReference type="Pfam" id="PF01048">
    <property type="entry name" value="PNP_UDP_1"/>
    <property type="match status" value="1"/>
</dbReference>
<dbReference type="UniPathway" id="UPA00904">
    <property type="reaction ID" value="UER00871"/>
</dbReference>
<comment type="pathway">
    <text evidence="1 6">Amino-acid biosynthesis; L-methionine biosynthesis via salvage pathway; S-methyl-5-thio-alpha-D-ribose 1-phosphate from S-methyl-5'-thioadenosine (hydrolase route): step 1/2.</text>
</comment>
<protein>
    <recommendedName>
        <fullName evidence="6">5'-methylthioadenosine/S-adenosylhomocysteine nucleosidase</fullName>
        <shortName evidence="6">MTA/SAH nucleosidase</shortName>
        <shortName evidence="6">MTAN</shortName>
        <ecNumber evidence="6">3.2.2.9</ecNumber>
    </recommendedName>
    <alternativeName>
        <fullName evidence="6">5'-deoxyadenosine nucleosidase</fullName>
        <shortName evidence="6">DOA nucleosidase</shortName>
        <shortName evidence="6">dAdo nucleosidase</shortName>
    </alternativeName>
    <alternativeName>
        <fullName evidence="6">5'-methylthioadenosine nucleosidase</fullName>
        <shortName evidence="6">MTA nucleosidase</shortName>
    </alternativeName>
    <alternativeName>
        <fullName evidence="6">S-adenosylhomocysteine nucleosidase</fullName>
        <shortName evidence="6">AdoHcy nucleosidase</shortName>
        <shortName evidence="6">SAH nucleosidase</shortName>
        <shortName evidence="6">SRH nucleosidase</shortName>
    </alternativeName>
</protein>
<keyword evidence="3 6" id="KW-0378">Hydrolase</keyword>
<dbReference type="OrthoDB" id="9792278at2"/>
<evidence type="ECO:0000259" key="7">
    <source>
        <dbReference type="Pfam" id="PF01048"/>
    </source>
</evidence>
<feature type="binding site" evidence="6">
    <location>
        <begin position="172"/>
        <end position="173"/>
    </location>
    <ligand>
        <name>substrate</name>
    </ligand>
</feature>
<comment type="catalytic activity">
    <reaction evidence="6">
        <text>S-methyl-5'-thioadenosine + H2O = 5-(methylsulfanyl)-D-ribose + adenine</text>
        <dbReference type="Rhea" id="RHEA:13617"/>
        <dbReference type="ChEBI" id="CHEBI:15377"/>
        <dbReference type="ChEBI" id="CHEBI:16708"/>
        <dbReference type="ChEBI" id="CHEBI:17509"/>
        <dbReference type="ChEBI" id="CHEBI:78440"/>
        <dbReference type="EC" id="3.2.2.9"/>
    </reaction>
</comment>
<dbReference type="InterPro" id="IPR010049">
    <property type="entry name" value="MTA_SAH_Nsdase"/>
</dbReference>
<comment type="caution">
    <text evidence="8">The sequence shown here is derived from an EMBL/GenBank/DDBJ whole genome shotgun (WGS) entry which is preliminary data.</text>
</comment>
<comment type="similarity">
    <text evidence="6">Belongs to the PNP/UDP phosphorylase family. MtnN subfamily.</text>
</comment>
<organism evidence="8 9">
    <name type="scientific">Falseniella ignava</name>
    <dbReference type="NCBI Taxonomy" id="137730"/>
    <lineage>
        <taxon>Bacteria</taxon>
        <taxon>Bacillati</taxon>
        <taxon>Bacillota</taxon>
        <taxon>Bacilli</taxon>
        <taxon>Lactobacillales</taxon>
        <taxon>Aerococcaceae</taxon>
        <taxon>Falseniella</taxon>
    </lineage>
</organism>
<dbReference type="GO" id="GO:0019284">
    <property type="term" value="P:L-methionine salvage from S-adenosylmethionine"/>
    <property type="evidence" value="ECO:0007669"/>
    <property type="project" value="TreeGrafter"/>
</dbReference>
<dbReference type="PANTHER" id="PTHR46832">
    <property type="entry name" value="5'-METHYLTHIOADENOSINE/S-ADENOSYLHOMOCYSTEINE NUCLEOSIDASE"/>
    <property type="match status" value="1"/>
</dbReference>
<dbReference type="EMBL" id="PKHE01000012">
    <property type="protein sequence ID" value="PKY88600.1"/>
    <property type="molecule type" value="Genomic_DNA"/>
</dbReference>
<keyword evidence="4 6" id="KW-0486">Methionine biosynthesis</keyword>
<feature type="active site" description="Proton donor" evidence="6">
    <location>
        <position position="196"/>
    </location>
</feature>
<dbReference type="SUPFAM" id="SSF53167">
    <property type="entry name" value="Purine and uridine phosphorylases"/>
    <property type="match status" value="1"/>
</dbReference>
<reference evidence="8 9" key="1">
    <citation type="submission" date="2017-12" db="EMBL/GenBank/DDBJ databases">
        <title>Phylogenetic diversity of female urinary microbiome.</title>
        <authorList>
            <person name="Thomas-White K."/>
            <person name="Wolfe A.J."/>
        </authorList>
    </citation>
    <scope>NUCLEOTIDE SEQUENCE [LARGE SCALE GENOMIC DNA]</scope>
    <source>
        <strain evidence="8 9">UMB0898</strain>
    </source>
</reference>
<evidence type="ECO:0000256" key="1">
    <source>
        <dbReference type="ARBA" id="ARBA00004945"/>
    </source>
</evidence>
<evidence type="ECO:0000256" key="6">
    <source>
        <dbReference type="HAMAP-Rule" id="MF_01684"/>
    </source>
</evidence>